<dbReference type="InterPro" id="IPR008271">
    <property type="entry name" value="Ser/Thr_kinase_AS"/>
</dbReference>
<dbReference type="PROSITE" id="PS00107">
    <property type="entry name" value="PROTEIN_KINASE_ATP"/>
    <property type="match status" value="1"/>
</dbReference>
<organism evidence="11 12">
    <name type="scientific">Anaeramoeba ignava</name>
    <name type="common">Anaerobic marine amoeba</name>
    <dbReference type="NCBI Taxonomy" id="1746090"/>
    <lineage>
        <taxon>Eukaryota</taxon>
        <taxon>Metamonada</taxon>
        <taxon>Anaeramoebidae</taxon>
        <taxon>Anaeramoeba</taxon>
    </lineage>
</organism>
<keyword evidence="5 11" id="KW-0418">Kinase</keyword>
<dbReference type="OrthoDB" id="4062651at2759"/>
<dbReference type="Gene3D" id="3.30.200.20">
    <property type="entry name" value="Phosphorylase Kinase, domain 1"/>
    <property type="match status" value="1"/>
</dbReference>
<evidence type="ECO:0000256" key="8">
    <source>
        <dbReference type="ARBA" id="ARBA00048679"/>
    </source>
</evidence>
<dbReference type="PROSITE" id="PS00108">
    <property type="entry name" value="PROTEIN_KINASE_ST"/>
    <property type="match status" value="1"/>
</dbReference>
<dbReference type="AlphaFoldDB" id="A0A9Q0RFD6"/>
<evidence type="ECO:0000256" key="9">
    <source>
        <dbReference type="PROSITE-ProRule" id="PRU10141"/>
    </source>
</evidence>
<comment type="caution">
    <text evidence="11">The sequence shown here is derived from an EMBL/GenBank/DDBJ whole genome shotgun (WGS) entry which is preliminary data.</text>
</comment>
<keyword evidence="12" id="KW-1185">Reference proteome</keyword>
<dbReference type="PRINTS" id="PR00109">
    <property type="entry name" value="TYRKINASE"/>
</dbReference>
<evidence type="ECO:0000256" key="7">
    <source>
        <dbReference type="ARBA" id="ARBA00047899"/>
    </source>
</evidence>
<dbReference type="SUPFAM" id="SSF56112">
    <property type="entry name" value="Protein kinase-like (PK-like)"/>
    <property type="match status" value="1"/>
</dbReference>
<keyword evidence="4 9" id="KW-0547">Nucleotide-binding</keyword>
<dbReference type="GO" id="GO:0005524">
    <property type="term" value="F:ATP binding"/>
    <property type="evidence" value="ECO:0007669"/>
    <property type="project" value="UniProtKB-UniRule"/>
</dbReference>
<evidence type="ECO:0000259" key="10">
    <source>
        <dbReference type="PROSITE" id="PS50011"/>
    </source>
</evidence>
<evidence type="ECO:0000256" key="1">
    <source>
        <dbReference type="ARBA" id="ARBA00012513"/>
    </source>
</evidence>
<dbReference type="CDD" id="cd13999">
    <property type="entry name" value="STKc_MAP3K-like"/>
    <property type="match status" value="1"/>
</dbReference>
<proteinExistence type="predicted"/>
<feature type="binding site" evidence="9">
    <location>
        <position position="311"/>
    </location>
    <ligand>
        <name>ATP</name>
        <dbReference type="ChEBI" id="CHEBI:30616"/>
    </ligand>
</feature>
<evidence type="ECO:0000256" key="4">
    <source>
        <dbReference type="ARBA" id="ARBA00022741"/>
    </source>
</evidence>
<protein>
    <recommendedName>
        <fullName evidence="1">non-specific serine/threonine protein kinase</fullName>
        <ecNumber evidence="1">2.7.11.1</ecNumber>
    </recommendedName>
</protein>
<dbReference type="InterPro" id="IPR001245">
    <property type="entry name" value="Ser-Thr/Tyr_kinase_cat_dom"/>
</dbReference>
<dbReference type="Proteomes" id="UP001149090">
    <property type="component" value="Unassembled WGS sequence"/>
</dbReference>
<reference evidence="11" key="1">
    <citation type="submission" date="2022-10" db="EMBL/GenBank/DDBJ databases">
        <title>Novel sulphate-reducing endosymbionts in the free-living metamonad Anaeramoeba.</title>
        <authorList>
            <person name="Jerlstrom-Hultqvist J."/>
            <person name="Cepicka I."/>
            <person name="Gallot-Lavallee L."/>
            <person name="Salas-Leiva D."/>
            <person name="Curtis B.A."/>
            <person name="Zahonova K."/>
            <person name="Pipaliya S."/>
            <person name="Dacks J."/>
            <person name="Roger A.J."/>
        </authorList>
    </citation>
    <scope>NUCLEOTIDE SEQUENCE</scope>
    <source>
        <strain evidence="11">BMAN</strain>
    </source>
</reference>
<evidence type="ECO:0000256" key="6">
    <source>
        <dbReference type="ARBA" id="ARBA00022840"/>
    </source>
</evidence>
<evidence type="ECO:0000256" key="2">
    <source>
        <dbReference type="ARBA" id="ARBA00022527"/>
    </source>
</evidence>
<dbReference type="FunFam" id="3.30.200.20:FF:000060">
    <property type="entry name" value="Serine/threonine-protein kinase isoform 1"/>
    <property type="match status" value="1"/>
</dbReference>
<feature type="domain" description="Protein kinase" evidence="10">
    <location>
        <begin position="284"/>
        <end position="541"/>
    </location>
</feature>
<dbReference type="PANTHER" id="PTHR44329:SF298">
    <property type="entry name" value="MIXED LINEAGE KINASE DOMAIN-LIKE PROTEIN"/>
    <property type="match status" value="1"/>
</dbReference>
<dbReference type="InterPro" id="IPR017441">
    <property type="entry name" value="Protein_kinase_ATP_BS"/>
</dbReference>
<evidence type="ECO:0000313" key="11">
    <source>
        <dbReference type="EMBL" id="KAJ5077593.1"/>
    </source>
</evidence>
<evidence type="ECO:0000256" key="5">
    <source>
        <dbReference type="ARBA" id="ARBA00022777"/>
    </source>
</evidence>
<sequence>MKQILEVSKIINESQVHQIKFNTFLSNLIFATDFLRKSQKEIQNELIKEMEIIITDSKGVIEKYSGKRWLQNSLSYHPDTVENELENQTRRIIEILFLIGYHENEVSDKIKIHFKQTEIIKDLISLKKQFEKLLSRRSQHTDKQNVFEMIESRIKTIQSRINQAFYFYFTQEKQGRINIDPNNQIINEKQGFSQARSPNQSSFLAQDNFSFGITLNNGNDMNFGNQNQRRQDLFQFDALSFSPKDMNQSPQNILQNILQKQQPKQQTTSFSKLYSNWEIDPNDLKFNKLVGVGGFGKVYKGVWEGTEVAIKVLLPEKINDENIESFRQEVEVMGALRHPNIVLFMGAHMIKEPYCVITEFMEGGSLFDLIHKKKDIVLSSSQMKNILLGIARGMNYLHCSGMLHRDLKSLNVLLDLQYNVKICDFGMSRMKQDQNVMTGLIGSYYWMAPEILANIKYDEKIDVFSYAIVLYELVARKIPYDRLNPIQVAVGVLNEDLRPTLPDNVPKSLSDLIQACWDKNPVSRPSFKQIIQILNSGTILFPSYSPKGITFEEAKK</sequence>
<dbReference type="GO" id="GO:0004674">
    <property type="term" value="F:protein serine/threonine kinase activity"/>
    <property type="evidence" value="ECO:0007669"/>
    <property type="project" value="UniProtKB-KW"/>
</dbReference>
<keyword evidence="3" id="KW-0808">Transferase</keyword>
<dbReference type="InterPro" id="IPR011009">
    <property type="entry name" value="Kinase-like_dom_sf"/>
</dbReference>
<name>A0A9Q0RFD6_ANAIG</name>
<dbReference type="EC" id="2.7.11.1" evidence="1"/>
<evidence type="ECO:0000313" key="12">
    <source>
        <dbReference type="Proteomes" id="UP001149090"/>
    </source>
</evidence>
<dbReference type="PROSITE" id="PS50011">
    <property type="entry name" value="PROTEIN_KINASE_DOM"/>
    <property type="match status" value="1"/>
</dbReference>
<dbReference type="Pfam" id="PF07714">
    <property type="entry name" value="PK_Tyr_Ser-Thr"/>
    <property type="match status" value="1"/>
</dbReference>
<dbReference type="Gene3D" id="1.10.510.10">
    <property type="entry name" value="Transferase(Phosphotransferase) domain 1"/>
    <property type="match status" value="1"/>
</dbReference>
<dbReference type="InterPro" id="IPR051681">
    <property type="entry name" value="Ser/Thr_Kinases-Pseudokinases"/>
</dbReference>
<dbReference type="InterPro" id="IPR000719">
    <property type="entry name" value="Prot_kinase_dom"/>
</dbReference>
<dbReference type="SMART" id="SM00220">
    <property type="entry name" value="S_TKc"/>
    <property type="match status" value="1"/>
</dbReference>
<evidence type="ECO:0000256" key="3">
    <source>
        <dbReference type="ARBA" id="ARBA00022679"/>
    </source>
</evidence>
<gene>
    <name evidence="11" type="ORF">M0811_05692</name>
</gene>
<comment type="catalytic activity">
    <reaction evidence="8">
        <text>L-seryl-[protein] + ATP = O-phospho-L-seryl-[protein] + ADP + H(+)</text>
        <dbReference type="Rhea" id="RHEA:17989"/>
        <dbReference type="Rhea" id="RHEA-COMP:9863"/>
        <dbReference type="Rhea" id="RHEA-COMP:11604"/>
        <dbReference type="ChEBI" id="CHEBI:15378"/>
        <dbReference type="ChEBI" id="CHEBI:29999"/>
        <dbReference type="ChEBI" id="CHEBI:30616"/>
        <dbReference type="ChEBI" id="CHEBI:83421"/>
        <dbReference type="ChEBI" id="CHEBI:456216"/>
        <dbReference type="EC" id="2.7.11.1"/>
    </reaction>
</comment>
<accession>A0A9Q0RFD6</accession>
<keyword evidence="2" id="KW-0723">Serine/threonine-protein kinase</keyword>
<dbReference type="EMBL" id="JAPDFW010000057">
    <property type="protein sequence ID" value="KAJ5077593.1"/>
    <property type="molecule type" value="Genomic_DNA"/>
</dbReference>
<dbReference type="PANTHER" id="PTHR44329">
    <property type="entry name" value="SERINE/THREONINE-PROTEIN KINASE TNNI3K-RELATED"/>
    <property type="match status" value="1"/>
</dbReference>
<keyword evidence="6 9" id="KW-0067">ATP-binding</keyword>
<comment type="catalytic activity">
    <reaction evidence="7">
        <text>L-threonyl-[protein] + ATP = O-phospho-L-threonyl-[protein] + ADP + H(+)</text>
        <dbReference type="Rhea" id="RHEA:46608"/>
        <dbReference type="Rhea" id="RHEA-COMP:11060"/>
        <dbReference type="Rhea" id="RHEA-COMP:11605"/>
        <dbReference type="ChEBI" id="CHEBI:15378"/>
        <dbReference type="ChEBI" id="CHEBI:30013"/>
        <dbReference type="ChEBI" id="CHEBI:30616"/>
        <dbReference type="ChEBI" id="CHEBI:61977"/>
        <dbReference type="ChEBI" id="CHEBI:456216"/>
        <dbReference type="EC" id="2.7.11.1"/>
    </reaction>
</comment>